<gene>
    <name evidence="2" type="ORF">OCK74_23775</name>
</gene>
<name>A0A9X3BHC1_9BACT</name>
<feature type="transmembrane region" description="Helical" evidence="1">
    <location>
        <begin position="6"/>
        <end position="26"/>
    </location>
</feature>
<dbReference type="EMBL" id="JAOTIF010000029">
    <property type="protein sequence ID" value="MCU7552159.1"/>
    <property type="molecule type" value="Genomic_DNA"/>
</dbReference>
<organism evidence="2 3">
    <name type="scientific">Paraflavisolibacter caeni</name>
    <dbReference type="NCBI Taxonomy" id="2982496"/>
    <lineage>
        <taxon>Bacteria</taxon>
        <taxon>Pseudomonadati</taxon>
        <taxon>Bacteroidota</taxon>
        <taxon>Chitinophagia</taxon>
        <taxon>Chitinophagales</taxon>
        <taxon>Chitinophagaceae</taxon>
        <taxon>Paraflavisolibacter</taxon>
    </lineage>
</organism>
<evidence type="ECO:0000256" key="1">
    <source>
        <dbReference type="SAM" id="Phobius"/>
    </source>
</evidence>
<dbReference type="RefSeq" id="WP_279299596.1">
    <property type="nucleotide sequence ID" value="NZ_JAOTIF010000029.1"/>
</dbReference>
<evidence type="ECO:0000313" key="2">
    <source>
        <dbReference type="EMBL" id="MCU7552159.1"/>
    </source>
</evidence>
<dbReference type="AlphaFoldDB" id="A0A9X3BHC1"/>
<comment type="caution">
    <text evidence="2">The sequence shown here is derived from an EMBL/GenBank/DDBJ whole genome shotgun (WGS) entry which is preliminary data.</text>
</comment>
<keyword evidence="1" id="KW-0812">Transmembrane</keyword>
<keyword evidence="1" id="KW-0472">Membrane</keyword>
<protein>
    <submittedName>
        <fullName evidence="2">YtxH domain-containing protein</fullName>
    </submittedName>
</protein>
<dbReference type="InterPro" id="IPR024623">
    <property type="entry name" value="YtxH"/>
</dbReference>
<reference evidence="2" key="1">
    <citation type="submission" date="2022-09" db="EMBL/GenBank/DDBJ databases">
        <authorList>
            <person name="Yuan C."/>
            <person name="Ke Z."/>
        </authorList>
    </citation>
    <scope>NUCLEOTIDE SEQUENCE</scope>
    <source>
        <strain evidence="2">LB-8</strain>
    </source>
</reference>
<proteinExistence type="predicted"/>
<evidence type="ECO:0000313" key="3">
    <source>
        <dbReference type="Proteomes" id="UP001155483"/>
    </source>
</evidence>
<sequence>MKDVNKVLIAAAIGLVAGSVLGILMAPEKGSGLRKKLVSRAKEISADIFEDAKERLTCLQEEKSKQPVSVN</sequence>
<reference evidence="2" key="2">
    <citation type="submission" date="2023-04" db="EMBL/GenBank/DDBJ databases">
        <title>Paracnuella aquatica gen. nov., sp. nov., a member of the family Chitinophagaceae isolated from a hot spring.</title>
        <authorList>
            <person name="Wang C."/>
        </authorList>
    </citation>
    <scope>NUCLEOTIDE SEQUENCE</scope>
    <source>
        <strain evidence="2">LB-8</strain>
    </source>
</reference>
<accession>A0A9X3BHC1</accession>
<dbReference type="Pfam" id="PF12732">
    <property type="entry name" value="YtxH"/>
    <property type="match status" value="1"/>
</dbReference>
<dbReference type="Proteomes" id="UP001155483">
    <property type="component" value="Unassembled WGS sequence"/>
</dbReference>
<keyword evidence="1" id="KW-1133">Transmembrane helix</keyword>
<keyword evidence="3" id="KW-1185">Reference proteome</keyword>